<dbReference type="Pfam" id="PF00933">
    <property type="entry name" value="Glyco_hydro_3"/>
    <property type="match status" value="1"/>
</dbReference>
<dbReference type="InterPro" id="IPR001764">
    <property type="entry name" value="Glyco_hydro_3_N"/>
</dbReference>
<evidence type="ECO:0000259" key="16">
    <source>
        <dbReference type="PROSITE" id="PS51186"/>
    </source>
</evidence>
<dbReference type="Pfam" id="PF06644">
    <property type="entry name" value="ATP11"/>
    <property type="match status" value="1"/>
</dbReference>
<dbReference type="GO" id="GO:0016747">
    <property type="term" value="F:acyltransferase activity, transferring groups other than amino-acyl groups"/>
    <property type="evidence" value="ECO:0007669"/>
    <property type="project" value="InterPro"/>
</dbReference>
<keyword evidence="6" id="KW-0436">Ligase</keyword>
<dbReference type="PROSITE" id="PS51186">
    <property type="entry name" value="GNAT"/>
    <property type="match status" value="2"/>
</dbReference>
<evidence type="ECO:0000256" key="8">
    <source>
        <dbReference type="ARBA" id="ARBA00022801"/>
    </source>
</evidence>
<keyword evidence="7" id="KW-0547">Nucleotide-binding</keyword>
<feature type="region of interest" description="Disordered" evidence="15">
    <location>
        <begin position="1628"/>
        <end position="1674"/>
    </location>
</feature>
<dbReference type="PROSITE" id="PS00178">
    <property type="entry name" value="AA_TRNA_LIGASE_I"/>
    <property type="match status" value="1"/>
</dbReference>
<dbReference type="SUPFAM" id="SSF47616">
    <property type="entry name" value="GST C-terminal domain-like"/>
    <property type="match status" value="1"/>
</dbReference>
<dbReference type="Proteomes" id="UP000243015">
    <property type="component" value="Unassembled WGS sequence"/>
</dbReference>
<dbReference type="InterPro" id="IPR050132">
    <property type="entry name" value="Gln/Glu-tRNA_Ligase"/>
</dbReference>
<evidence type="ECO:0000256" key="15">
    <source>
        <dbReference type="SAM" id="MobiDB-lite"/>
    </source>
</evidence>
<comment type="subcellular location">
    <subcellularLocation>
        <location evidence="1">Cytoplasm</location>
    </subcellularLocation>
</comment>
<dbReference type="InterPro" id="IPR036282">
    <property type="entry name" value="Glutathione-S-Trfase_C_sf"/>
</dbReference>
<evidence type="ECO:0000256" key="13">
    <source>
        <dbReference type="ARBA" id="ARBA00030865"/>
    </source>
</evidence>
<dbReference type="NCBIfam" id="TIGR00463">
    <property type="entry name" value="gltX_arch"/>
    <property type="match status" value="1"/>
</dbReference>
<dbReference type="Pfam" id="PF03950">
    <property type="entry name" value="tRNA-synt_1c_C"/>
    <property type="match status" value="1"/>
</dbReference>
<dbReference type="SUPFAM" id="SSF51445">
    <property type="entry name" value="(Trans)glycosidases"/>
    <property type="match status" value="1"/>
</dbReference>
<dbReference type="FunFam" id="3.40.50.620:FF:000037">
    <property type="entry name" value="Glutamine--tRNA ligase cytoplasmic"/>
    <property type="match status" value="1"/>
</dbReference>
<dbReference type="PANTHER" id="PTHR43097:SF5">
    <property type="entry name" value="GLUTAMATE--TRNA LIGASE"/>
    <property type="match status" value="1"/>
</dbReference>
<dbReference type="InterPro" id="IPR020059">
    <property type="entry name" value="Glu/Gln-tRNA-synth_Ib_codon-bd"/>
</dbReference>
<dbReference type="Gene3D" id="1.10.1160.10">
    <property type="entry name" value="Glutamyl-trna Synthetase, Domain 2"/>
    <property type="match status" value="1"/>
</dbReference>
<dbReference type="InterPro" id="IPR036962">
    <property type="entry name" value="Glyco_hydro_3_N_sf"/>
</dbReference>
<dbReference type="Gene3D" id="3.20.20.300">
    <property type="entry name" value="Glycoside hydrolase, family 3, N-terminal domain"/>
    <property type="match status" value="1"/>
</dbReference>
<evidence type="ECO:0000256" key="3">
    <source>
        <dbReference type="ARBA" id="ARBA00008927"/>
    </source>
</evidence>
<dbReference type="GO" id="GO:0065003">
    <property type="term" value="P:protein-containing complex assembly"/>
    <property type="evidence" value="ECO:0007669"/>
    <property type="project" value="InterPro"/>
</dbReference>
<dbReference type="Gene3D" id="3.40.630.30">
    <property type="match status" value="2"/>
</dbReference>
<dbReference type="Pfam" id="PF00583">
    <property type="entry name" value="Acetyltransf_1"/>
    <property type="match status" value="1"/>
</dbReference>
<dbReference type="Pfam" id="PF20974">
    <property type="entry name" value="tRNA-synt_1c_C2"/>
    <property type="match status" value="1"/>
</dbReference>
<comment type="similarity">
    <text evidence="2">Belongs to the glycosyl hydrolase 3 family.</text>
</comment>
<dbReference type="InterPro" id="IPR001412">
    <property type="entry name" value="aa-tRNA-synth_I_CS"/>
</dbReference>
<feature type="domain" description="N-acetyltransferase" evidence="16">
    <location>
        <begin position="1254"/>
        <end position="1409"/>
    </location>
</feature>
<dbReference type="InterPro" id="IPR020058">
    <property type="entry name" value="Glu/Gln-tRNA-synth_Ib_cat-dom"/>
</dbReference>
<feature type="region of interest" description="Disordered" evidence="15">
    <location>
        <begin position="1733"/>
        <end position="1755"/>
    </location>
</feature>
<keyword evidence="8" id="KW-0378">Hydrolase</keyword>
<evidence type="ECO:0000256" key="6">
    <source>
        <dbReference type="ARBA" id="ARBA00022598"/>
    </source>
</evidence>
<evidence type="ECO:0000256" key="11">
    <source>
        <dbReference type="ARBA" id="ARBA00023146"/>
    </source>
</evidence>
<dbReference type="GO" id="GO:0004553">
    <property type="term" value="F:hydrolase activity, hydrolyzing O-glycosyl compounds"/>
    <property type="evidence" value="ECO:0007669"/>
    <property type="project" value="InterPro"/>
</dbReference>
<dbReference type="InterPro" id="IPR000924">
    <property type="entry name" value="Glu/Gln-tRNA-synth"/>
</dbReference>
<dbReference type="InterPro" id="IPR017853">
    <property type="entry name" value="GH"/>
</dbReference>
<dbReference type="FunFam" id="3.90.800.10:FF:000001">
    <property type="entry name" value="Glutamine--tRNA ligase"/>
    <property type="match status" value="1"/>
</dbReference>
<dbReference type="Pfam" id="PF13508">
    <property type="entry name" value="Acetyltransf_7"/>
    <property type="match status" value="1"/>
</dbReference>
<name>A0A178F0V1_TRIRU</name>
<protein>
    <recommendedName>
        <fullName evidence="4">glutamate--tRNA ligase</fullName>
        <ecNumber evidence="4">6.1.1.17</ecNumber>
    </recommendedName>
    <alternativeName>
        <fullName evidence="13">Glutamyl-tRNA synthetase</fullName>
    </alternativeName>
</protein>
<dbReference type="GO" id="GO:0005829">
    <property type="term" value="C:cytosol"/>
    <property type="evidence" value="ECO:0007669"/>
    <property type="project" value="TreeGrafter"/>
</dbReference>
<comment type="catalytic activity">
    <reaction evidence="14">
        <text>tRNA(Glu) + L-glutamate + ATP = L-glutamyl-tRNA(Glu) + AMP + diphosphate</text>
        <dbReference type="Rhea" id="RHEA:23540"/>
        <dbReference type="Rhea" id="RHEA-COMP:9663"/>
        <dbReference type="Rhea" id="RHEA-COMP:9680"/>
        <dbReference type="ChEBI" id="CHEBI:29985"/>
        <dbReference type="ChEBI" id="CHEBI:30616"/>
        <dbReference type="ChEBI" id="CHEBI:33019"/>
        <dbReference type="ChEBI" id="CHEBI:78442"/>
        <dbReference type="ChEBI" id="CHEBI:78520"/>
        <dbReference type="ChEBI" id="CHEBI:456215"/>
        <dbReference type="EC" id="6.1.1.17"/>
    </reaction>
</comment>
<proteinExistence type="inferred from homology"/>
<dbReference type="Gene3D" id="3.40.50.1700">
    <property type="entry name" value="Glycoside hydrolase family 3 C-terminal domain"/>
    <property type="match status" value="1"/>
</dbReference>
<evidence type="ECO:0000256" key="1">
    <source>
        <dbReference type="ARBA" id="ARBA00004496"/>
    </source>
</evidence>
<feature type="compositionally biased region" description="Basic and acidic residues" evidence="15">
    <location>
        <begin position="1734"/>
        <end position="1746"/>
    </location>
</feature>
<dbReference type="Gene3D" id="3.90.800.10">
    <property type="entry name" value="Glutamyl-tRNA Synthetase, Domain 3"/>
    <property type="match status" value="1"/>
</dbReference>
<dbReference type="InterPro" id="IPR014729">
    <property type="entry name" value="Rossmann-like_a/b/a_fold"/>
</dbReference>
<dbReference type="GO" id="GO:0005524">
    <property type="term" value="F:ATP binding"/>
    <property type="evidence" value="ECO:0007669"/>
    <property type="project" value="UniProtKB-KW"/>
</dbReference>
<dbReference type="PRINTS" id="PR00987">
    <property type="entry name" value="TRNASYNTHGLU"/>
</dbReference>
<dbReference type="CDD" id="cd04301">
    <property type="entry name" value="NAT_SF"/>
    <property type="match status" value="2"/>
</dbReference>
<dbReference type="PANTHER" id="PTHR43097">
    <property type="entry name" value="GLUTAMINE-TRNA LIGASE"/>
    <property type="match status" value="1"/>
</dbReference>
<keyword evidence="12" id="KW-0325">Glycoprotein</keyword>
<comment type="similarity">
    <text evidence="3">Belongs to the class-I aminoacyl-tRNA synthetase family. Glutamate--tRNA ligase type 2 subfamily.</text>
</comment>
<dbReference type="GO" id="GO:0017102">
    <property type="term" value="C:methionyl glutamyl tRNA synthetase complex"/>
    <property type="evidence" value="ECO:0007669"/>
    <property type="project" value="TreeGrafter"/>
</dbReference>
<dbReference type="Gene3D" id="1.20.1050.10">
    <property type="match status" value="1"/>
</dbReference>
<evidence type="ECO:0000256" key="10">
    <source>
        <dbReference type="ARBA" id="ARBA00022917"/>
    </source>
</evidence>
<dbReference type="GO" id="GO:0005739">
    <property type="term" value="C:mitochondrion"/>
    <property type="evidence" value="ECO:0007669"/>
    <property type="project" value="InterPro"/>
</dbReference>
<dbReference type="InterPro" id="IPR004526">
    <property type="entry name" value="Glu-tRNA-synth_arc/euk"/>
</dbReference>
<evidence type="ECO:0000313" key="18">
    <source>
        <dbReference type="Proteomes" id="UP000243015"/>
    </source>
</evidence>
<feature type="compositionally biased region" description="Low complexity" evidence="15">
    <location>
        <begin position="1636"/>
        <end position="1650"/>
    </location>
</feature>
<accession>A0A178F0V1</accession>
<dbReference type="InterPro" id="IPR010591">
    <property type="entry name" value="ATP11"/>
</dbReference>
<comment type="caution">
    <text evidence="17">The sequence shown here is derived from an EMBL/GenBank/DDBJ whole genome shotgun (WGS) entry which is preliminary data.</text>
</comment>
<feature type="domain" description="N-acetyltransferase" evidence="16">
    <location>
        <begin position="1421"/>
        <end position="1575"/>
    </location>
</feature>
<evidence type="ECO:0000313" key="17">
    <source>
        <dbReference type="EMBL" id="OAL65754.1"/>
    </source>
</evidence>
<dbReference type="SUPFAM" id="SSF52374">
    <property type="entry name" value="Nucleotidylyl transferase"/>
    <property type="match status" value="1"/>
</dbReference>
<reference evidence="17 18" key="1">
    <citation type="submission" date="2016-05" db="EMBL/GenBank/DDBJ databases">
        <title>Genome sequencing of Trichophyton rubrum CMCC(F)T1i isolated from hair.</title>
        <authorList>
            <person name="Zhan P."/>
            <person name="Tao Y."/>
            <person name="Liu W."/>
        </authorList>
    </citation>
    <scope>NUCLEOTIDE SEQUENCE [LARGE SCALE GENOMIC DNA]</scope>
    <source>
        <strain evidence="18">CMCC(F)T1i</strain>
    </source>
</reference>
<dbReference type="GO" id="GO:0006424">
    <property type="term" value="P:glutamyl-tRNA aminoacylation"/>
    <property type="evidence" value="ECO:0007669"/>
    <property type="project" value="InterPro"/>
</dbReference>
<keyword evidence="10" id="KW-0648">Protein biosynthesis</keyword>
<dbReference type="VEuPathDB" id="FungiDB:TERG_02217"/>
<evidence type="ECO:0000256" key="4">
    <source>
        <dbReference type="ARBA" id="ARBA00012835"/>
    </source>
</evidence>
<evidence type="ECO:0000256" key="14">
    <source>
        <dbReference type="ARBA" id="ARBA00048351"/>
    </source>
</evidence>
<dbReference type="InterPro" id="IPR036881">
    <property type="entry name" value="Glyco_hydro_3_C_sf"/>
</dbReference>
<dbReference type="InterPro" id="IPR020061">
    <property type="entry name" value="Glu_tRNA_lig_a-bdl"/>
</dbReference>
<evidence type="ECO:0000256" key="2">
    <source>
        <dbReference type="ARBA" id="ARBA00005336"/>
    </source>
</evidence>
<dbReference type="GO" id="GO:0004818">
    <property type="term" value="F:glutamate-tRNA ligase activity"/>
    <property type="evidence" value="ECO:0007669"/>
    <property type="project" value="UniProtKB-EC"/>
</dbReference>
<evidence type="ECO:0000256" key="9">
    <source>
        <dbReference type="ARBA" id="ARBA00022840"/>
    </source>
</evidence>
<gene>
    <name evidence="17" type="ORF">A7C99_2853</name>
</gene>
<sequence length="1897" mass="211635">MASLAAACKANHALVLPGLLAAGYANQLDGGVPVSIAYNEDVGFVGLNKEPLKLITEDGELLYGDAIIHHLRNNFPSLQSGNKDQVSEWITRSLDLTALDLKFIKKPLNELESHLTLRSFIVGYSLTLADIVVWGSIRGNKVSFSTIKKRGGNILRWFSQIENENPWIHQIVLDLEAPFRKKRAAGSAAGASYEIGLNTENIVTRFPPEPSGYLHIGHAKAALRNDFFAHKQPGGTMICRFDDTNPSKENAEFQDSILHDLELLGITPDKVTYSSDYFDVMFDLCTKFISNGKAYADNTDKETMGHERRHGIASKCRDLSVDESLFHLLQMKSGSPEGQGWCIRAKISVDDLNKAMRDPVIYRCNPQPHHRTGNKWKLYPTYDFCAPVLDSIEGITYALRTNEYRDRNAQYSWIQQALGLREVTIWDFSRMNFVQTVLSKRKLALLVEKQVVWGWDDPRMPTIRGIRRRGMTIPALREFILKQGPSRNIINLDWTSIWAINKKFIDPIASRYTAIMRKDMVYSQVNGIGGFPLVKQKQKHPKYPELGLRNIVYSSKIFLDQDDALSFLPSEEITLMGWGNAIVRDIIRDPKTQLITNIALDIHLEGDFKKTDKKITWLSQDQGLVPAELVEFGHLITKDKLEKEDEIMSYVNWKSEVRSHAWIDAAAGELRANDTIQLKLNQSPFQRKILIRAGDGYSPYQLGSRNGGVEVASSTCSTFLSFDHHQNKQPVNYIASRTGSDGAGIMSEEEEIRRSLGQLFIVGFDSLTANEDIKALIKAPFYIGNIILFRRNVHDSEQLITLTNELQQTARDAGHARPLFIAADQENGWVSQIKPPIATQLPGSMALGATGSVEDATLIGRTTGELLDALGINMNYAPVCDVNSEPSNPVIGIRSPGDDGVSVGRIASAFARGLREKKIVPCAKHFPGHGDTTVDSHYGLPIVDKSIEELEACELIPFRRVTAQNIESVMTSHIVLPALEESNLPMTLSKSCVDFLRERLQYDGLLVSDCLEMDAIREYYGTEKGAAMAIAAGVDCAMVCHTLKVQVGAYNEVYQAFKQGDITSEGVAKSVARVTALKDKFISWESVFRERKPELLAELRLAHERVATRVYVRIGENTAVPHTLPHTQSKFWDVIKQYHSNTIECPVLQDIILEDDEMTKAKISEADAVILVTKDAKMSVDQVELTKLIEGLSKKLIVVAIGGPYDFLQDEDFVKTYLTIYEPTVEAFIPAVRIIFGDINAKGKLPVSVKPCQIPIEPFNADRDLAKVVELWHRLLPRYAVPSATLSHVLSRPNGNHFVSRAGDKVVGFLATYTNEDRPSAFIPVVLVDSGHQGKGVGTALIEHARIYLRNGYSTSSVTIGSSFPRFRPGVPMDISKQAQEFFIHRGFCPERRPSARDYTADLLSYEAPKGVLERAEKAGVTYAPWRKEQYEECMEKQRKLFGKDPVWMDAYEGLAQTGQYKQVMVATDSSTGEQIGWTLMQELGIGMTRELAMQPLVGIKSGQIGCVGVVPEARNKGVGLALITHAALDLKTRGMEHVFVDWSNHVNWYERAGFRVWTLRNLLSRPVLPARHVQRRWAQVHDIRFVATHQSSQVLDKYKEKLARKAKEEGHDSVSSLKEAYKEKIQQVRNADAAPQTPLKPSSSPSSEPAGLEKKTSTPSTKKNSSPPGIKPLSSYLDLEKTAALPPDIIGKLWRARHVTNPNSICASIPIETYNRMVKVARQHPQFILPLPRELETPQDPKESAESSSETPTEKAMGAEMHFLQWGFHPPASASDSKVPSPVSTHNTHTSTVIFTSLAEYKLHAGFAPPHTVITHHLDFADDKGIVLMNGTVVTDRGMTVDDAQLLVLWLQKFYDWEAEGAGSQGGRKGEMLRMFTSGDTEGFKVQELIDEVQRV</sequence>
<keyword evidence="9" id="KW-0067">ATP-binding</keyword>
<evidence type="ECO:0000256" key="12">
    <source>
        <dbReference type="ARBA" id="ARBA00023180"/>
    </source>
</evidence>
<dbReference type="VEuPathDB" id="FungiDB:TERG_02216"/>
<dbReference type="CDD" id="cd10306">
    <property type="entry name" value="GST_C_GluRS_N"/>
    <property type="match status" value="1"/>
</dbReference>
<keyword evidence="5" id="KW-0963">Cytoplasm</keyword>
<evidence type="ECO:0000256" key="7">
    <source>
        <dbReference type="ARBA" id="ARBA00022741"/>
    </source>
</evidence>
<keyword evidence="11" id="KW-0030">Aminoacyl-tRNA synthetase</keyword>
<dbReference type="EMBL" id="LHPM01000013">
    <property type="protein sequence ID" value="OAL65754.1"/>
    <property type="molecule type" value="Genomic_DNA"/>
</dbReference>
<dbReference type="InterPro" id="IPR049437">
    <property type="entry name" value="tRNA-synt_1c_C2"/>
</dbReference>
<dbReference type="SUPFAM" id="SSF55729">
    <property type="entry name" value="Acyl-CoA N-acyltransferases (Nat)"/>
    <property type="match status" value="2"/>
</dbReference>
<dbReference type="Pfam" id="PF00749">
    <property type="entry name" value="tRNA-synt_1c"/>
    <property type="match status" value="1"/>
</dbReference>
<organism evidence="17 18">
    <name type="scientific">Trichophyton rubrum</name>
    <name type="common">Athlete's foot fungus</name>
    <name type="synonym">Epidermophyton rubrum</name>
    <dbReference type="NCBI Taxonomy" id="5551"/>
    <lineage>
        <taxon>Eukaryota</taxon>
        <taxon>Fungi</taxon>
        <taxon>Dikarya</taxon>
        <taxon>Ascomycota</taxon>
        <taxon>Pezizomycotina</taxon>
        <taxon>Eurotiomycetes</taxon>
        <taxon>Eurotiomycetidae</taxon>
        <taxon>Onygenales</taxon>
        <taxon>Arthrodermataceae</taxon>
        <taxon>Trichophyton</taxon>
    </lineage>
</organism>
<dbReference type="FunFam" id="1.10.1160.10:FF:000001">
    <property type="entry name" value="Glutamine--tRNA ligase"/>
    <property type="match status" value="1"/>
</dbReference>
<feature type="compositionally biased region" description="Low complexity" evidence="15">
    <location>
        <begin position="1658"/>
        <end position="1669"/>
    </location>
</feature>
<dbReference type="GO" id="GO:0005975">
    <property type="term" value="P:carbohydrate metabolic process"/>
    <property type="evidence" value="ECO:0007669"/>
    <property type="project" value="InterPro"/>
</dbReference>
<dbReference type="InterPro" id="IPR011035">
    <property type="entry name" value="Ribosomal_bL25/Gln-tRNA_synth"/>
</dbReference>
<evidence type="ECO:0000256" key="5">
    <source>
        <dbReference type="ARBA" id="ARBA00022490"/>
    </source>
</evidence>
<dbReference type="VEuPathDB" id="FungiDB:TERG_03227"/>
<dbReference type="InterPro" id="IPR000182">
    <property type="entry name" value="GNAT_dom"/>
</dbReference>
<dbReference type="Gene3D" id="3.40.50.620">
    <property type="entry name" value="HUPs"/>
    <property type="match status" value="1"/>
</dbReference>
<dbReference type="SUPFAM" id="SSF50715">
    <property type="entry name" value="Ribosomal protein L25-like"/>
    <property type="match status" value="1"/>
</dbReference>
<dbReference type="EC" id="6.1.1.17" evidence="4"/>
<dbReference type="InterPro" id="IPR016181">
    <property type="entry name" value="Acyl_CoA_acyltransferase"/>
</dbReference>